<dbReference type="InterPro" id="IPR022385">
    <property type="entry name" value="Rhs_assc_core"/>
</dbReference>
<dbReference type="PANTHER" id="PTHR32305">
    <property type="match status" value="1"/>
</dbReference>
<dbReference type="AlphaFoldDB" id="A0A2K9P558"/>
<dbReference type="InterPro" id="IPR036366">
    <property type="entry name" value="PGBDSf"/>
</dbReference>
<dbReference type="RefSeq" id="WP_102366516.1">
    <property type="nucleotide sequence ID" value="NZ_DBGCYT010000015.1"/>
</dbReference>
<accession>A0A2K9P558</accession>
<dbReference type="InterPro" id="IPR050708">
    <property type="entry name" value="T6SS_VgrG/RHS"/>
</dbReference>
<dbReference type="PANTHER" id="PTHR32305:SF15">
    <property type="entry name" value="PROTEIN RHSA-RELATED"/>
    <property type="match status" value="1"/>
</dbReference>
<organism evidence="3 4">
    <name type="scientific">Monoglobus pectinilyticus</name>
    <dbReference type="NCBI Taxonomy" id="1981510"/>
    <lineage>
        <taxon>Bacteria</taxon>
        <taxon>Bacillati</taxon>
        <taxon>Bacillota</taxon>
        <taxon>Clostridia</taxon>
        <taxon>Monoglobales</taxon>
        <taxon>Monoglobaceae</taxon>
        <taxon>Monoglobus</taxon>
    </lineage>
</organism>
<dbReference type="SUPFAM" id="SSF47090">
    <property type="entry name" value="PGBD-like"/>
    <property type="match status" value="1"/>
</dbReference>
<sequence>MVTGTGGGEAESNAFRYNGQYTDEETGLIYLRNRYYDLSIGRFTQEDPVQDGMNWYVYCGNDPVNLIDPLGLFDYNTSLYYGMGYSEDVIALQNELAYLGYLNTNDRDGYFGQKTLNAVNAYKNDRGLWNDGAFSGVVGLTTWQSLGLIYRTQGDIDRGVTIFTEATGAQYFDVTKMFNDQLWYSEQMLDEKWQGDKQITFYNKVNHKGDWDIKRQESWDRTFGGSYPGSFNSTVILYGEYSSPEEMGNIMYAYLGRCIGFSETVLYWGGDYAAGGWNGIKNSADTPEDKAAIQKGFNLYNKKKG</sequence>
<name>A0A2K9P558_9FIRM</name>
<evidence type="ECO:0000313" key="4">
    <source>
        <dbReference type="Proteomes" id="UP000235589"/>
    </source>
</evidence>
<evidence type="ECO:0000259" key="1">
    <source>
        <dbReference type="Pfam" id="PF01471"/>
    </source>
</evidence>
<dbReference type="InterPro" id="IPR036365">
    <property type="entry name" value="PGBD-like_sf"/>
</dbReference>
<dbReference type="InterPro" id="IPR002477">
    <property type="entry name" value="Peptidoglycan-bd-like"/>
</dbReference>
<gene>
    <name evidence="3" type="ORF">B9O19_02252</name>
</gene>
<evidence type="ECO:0000313" key="3">
    <source>
        <dbReference type="EMBL" id="AUO20392.1"/>
    </source>
</evidence>
<dbReference type="Pfam" id="PF01471">
    <property type="entry name" value="PG_binding_1"/>
    <property type="match status" value="1"/>
</dbReference>
<reference evidence="3 4" key="1">
    <citation type="submission" date="2017-04" db="EMBL/GenBank/DDBJ databases">
        <title>Monoglobus pectinilyticus 14 draft genome.</title>
        <authorList>
            <person name="Kim C."/>
            <person name="Rosendale D.I."/>
            <person name="Kelly W.J."/>
            <person name="Tannock G.W."/>
            <person name="Patchett M.L."/>
            <person name="Jordens J.Z."/>
        </authorList>
    </citation>
    <scope>NUCLEOTIDE SEQUENCE [LARGE SCALE GENOMIC DNA]</scope>
    <source>
        <strain evidence="3 4">14</strain>
    </source>
</reference>
<dbReference type="Proteomes" id="UP000235589">
    <property type="component" value="Chromosome"/>
</dbReference>
<proteinExistence type="predicted"/>
<dbReference type="Gene3D" id="1.10.101.10">
    <property type="entry name" value="PGBD-like superfamily/PGBD"/>
    <property type="match status" value="1"/>
</dbReference>
<dbReference type="OrthoDB" id="1899157at2"/>
<dbReference type="Gene3D" id="2.180.10.10">
    <property type="entry name" value="RHS repeat-associated core"/>
    <property type="match status" value="1"/>
</dbReference>
<dbReference type="KEGG" id="mpec:B9O19_02252"/>
<dbReference type="NCBIfam" id="TIGR03696">
    <property type="entry name" value="Rhs_assc_core"/>
    <property type="match status" value="1"/>
</dbReference>
<dbReference type="InterPro" id="IPR028946">
    <property type="entry name" value="Ntox44"/>
</dbReference>
<keyword evidence="4" id="KW-1185">Reference proteome</keyword>
<evidence type="ECO:0000259" key="2">
    <source>
        <dbReference type="Pfam" id="PF15607"/>
    </source>
</evidence>
<feature type="domain" description="Peptidoglycan binding-like" evidence="1">
    <location>
        <begin position="86"/>
        <end position="146"/>
    </location>
</feature>
<dbReference type="Pfam" id="PF15607">
    <property type="entry name" value="Ntox44"/>
    <property type="match status" value="1"/>
</dbReference>
<protein>
    <submittedName>
        <fullName evidence="3">YD repeat-containing protein</fullName>
    </submittedName>
</protein>
<feature type="domain" description="Bacterial toxin 44" evidence="2">
    <location>
        <begin position="201"/>
        <end position="301"/>
    </location>
</feature>
<dbReference type="EMBL" id="CP020991">
    <property type="protein sequence ID" value="AUO20392.1"/>
    <property type="molecule type" value="Genomic_DNA"/>
</dbReference>